<protein>
    <recommendedName>
        <fullName evidence="5">Ionotropic glutamate receptor L-glutamate and glycine-binding domain-containing protein</fullName>
    </recommendedName>
</protein>
<evidence type="ECO:0000256" key="1">
    <source>
        <dbReference type="SAM" id="MobiDB-lite"/>
    </source>
</evidence>
<accession>N6UCM3</accession>
<evidence type="ECO:0000313" key="2">
    <source>
        <dbReference type="EMBL" id="ENN79415.1"/>
    </source>
</evidence>
<name>N6UCM3_DENPD</name>
<evidence type="ECO:0000313" key="4">
    <source>
        <dbReference type="Proteomes" id="UP000030742"/>
    </source>
</evidence>
<proteinExistence type="predicted"/>
<evidence type="ECO:0000313" key="3">
    <source>
        <dbReference type="EMBL" id="ERL84516.1"/>
    </source>
</evidence>
<dbReference type="STRING" id="77166.N6UCM3"/>
<dbReference type="AlphaFoldDB" id="N6UCM3"/>
<feature type="non-terminal residue" evidence="2">
    <location>
        <position position="1"/>
    </location>
</feature>
<evidence type="ECO:0008006" key="5">
    <source>
        <dbReference type="Google" id="ProtNLM"/>
    </source>
</evidence>
<dbReference type="EMBL" id="KB740695">
    <property type="protein sequence ID" value="ENN79415.1"/>
    <property type="molecule type" value="Genomic_DNA"/>
</dbReference>
<organism evidence="2">
    <name type="scientific">Dendroctonus ponderosae</name>
    <name type="common">Mountain pine beetle</name>
    <dbReference type="NCBI Taxonomy" id="77166"/>
    <lineage>
        <taxon>Eukaryota</taxon>
        <taxon>Metazoa</taxon>
        <taxon>Ecdysozoa</taxon>
        <taxon>Arthropoda</taxon>
        <taxon>Hexapoda</taxon>
        <taxon>Insecta</taxon>
        <taxon>Pterygota</taxon>
        <taxon>Neoptera</taxon>
        <taxon>Endopterygota</taxon>
        <taxon>Coleoptera</taxon>
        <taxon>Polyphaga</taxon>
        <taxon>Cucujiformia</taxon>
        <taxon>Curculionidae</taxon>
        <taxon>Scolytinae</taxon>
        <taxon>Dendroctonus</taxon>
    </lineage>
</organism>
<dbReference type="Gene3D" id="3.40.190.10">
    <property type="entry name" value="Periplasmic binding protein-like II"/>
    <property type="match status" value="1"/>
</dbReference>
<sequence length="217" mass="24658">MNSDKGLNFYHVCKIQTTEGHTKFLFFRTTVQSEHDFINRKWKLLEESTEALHNCTSTYLCGVKHRMKYLSDYGTCDNCTKWTIEAGETWGREYQMLDEATNAELLAVGTWRPSDGPNMIDALFPHVAHGFRRKLLPLVTFHNPPWQILKTNSTGDVVEYGGIVFNIIKELSKNLNFTFNVATVKPQSLLNASTLQSPKGDTDSSANFNGNSYITTY</sequence>
<feature type="non-terminal residue" evidence="2">
    <location>
        <position position="217"/>
    </location>
</feature>
<reference evidence="2 4" key="1">
    <citation type="journal article" date="2013" name="Genome Biol.">
        <title>Draft genome of the mountain pine beetle, Dendroctonus ponderosae Hopkins, a major forest pest.</title>
        <authorList>
            <person name="Keeling C.I."/>
            <person name="Yuen M.M."/>
            <person name="Liao N.Y."/>
            <person name="Docking T.R."/>
            <person name="Chan S.K."/>
            <person name="Taylor G.A."/>
            <person name="Palmquist D.L."/>
            <person name="Jackman S.D."/>
            <person name="Nguyen A."/>
            <person name="Li M."/>
            <person name="Henderson H."/>
            <person name="Janes J.K."/>
            <person name="Zhao Y."/>
            <person name="Pandoh P."/>
            <person name="Moore R."/>
            <person name="Sperling F.A."/>
            <person name="Huber D.P."/>
            <person name="Birol I."/>
            <person name="Jones S.J."/>
            <person name="Bohlmann J."/>
        </authorList>
    </citation>
    <scope>NUCLEOTIDE SEQUENCE</scope>
</reference>
<dbReference type="OrthoDB" id="5984008at2759"/>
<dbReference type="EMBL" id="KB631593">
    <property type="protein sequence ID" value="ERL84516.1"/>
    <property type="molecule type" value="Genomic_DNA"/>
</dbReference>
<feature type="region of interest" description="Disordered" evidence="1">
    <location>
        <begin position="195"/>
        <end position="217"/>
    </location>
</feature>
<gene>
    <name evidence="3" type="ORF">D910_01946</name>
    <name evidence="2" type="ORF">YQE_04143</name>
</gene>
<dbReference type="Proteomes" id="UP000030742">
    <property type="component" value="Unassembled WGS sequence"/>
</dbReference>
<dbReference type="HOGENOM" id="CLU_1275035_0_0_1"/>